<dbReference type="InterPro" id="IPR006619">
    <property type="entry name" value="PGRP_domain_met/bac"/>
</dbReference>
<dbReference type="Pfam" id="PF01510">
    <property type="entry name" value="Amidase_2"/>
    <property type="match status" value="1"/>
</dbReference>
<dbReference type="GO" id="GO:0009253">
    <property type="term" value="P:peptidoglycan catabolic process"/>
    <property type="evidence" value="ECO:0007669"/>
    <property type="project" value="InterPro"/>
</dbReference>
<evidence type="ECO:0000259" key="4">
    <source>
        <dbReference type="SMART" id="SM00701"/>
    </source>
</evidence>
<keyword evidence="2" id="KW-0732">Signal</keyword>
<feature type="domain" description="N-acetylmuramoyl-L-alanine amidase" evidence="3">
    <location>
        <begin position="202"/>
        <end position="355"/>
    </location>
</feature>
<evidence type="ECO:0000256" key="2">
    <source>
        <dbReference type="SAM" id="SignalP"/>
    </source>
</evidence>
<dbReference type="Proteomes" id="UP000392064">
    <property type="component" value="Chromosome"/>
</dbReference>
<feature type="domain" description="Peptidoglycan recognition protein family" evidence="4">
    <location>
        <begin position="189"/>
        <end position="330"/>
    </location>
</feature>
<dbReference type="CDD" id="cd06583">
    <property type="entry name" value="PGRP"/>
    <property type="match status" value="1"/>
</dbReference>
<dbReference type="KEGG" id="aef:GEV26_03435"/>
<evidence type="ECO:0000313" key="5">
    <source>
        <dbReference type="EMBL" id="QGG40495.1"/>
    </source>
</evidence>
<protein>
    <recommendedName>
        <fullName evidence="7">Peptidoglycan recognition protein family domain-containing protein</fullName>
    </recommendedName>
</protein>
<dbReference type="SMART" id="SM00701">
    <property type="entry name" value="PGRP"/>
    <property type="match status" value="1"/>
</dbReference>
<dbReference type="PANTHER" id="PTHR11022:SF41">
    <property type="entry name" value="PEPTIDOGLYCAN-RECOGNITION PROTEIN LC-RELATED"/>
    <property type="match status" value="1"/>
</dbReference>
<gene>
    <name evidence="5" type="ORF">GEV26_03435</name>
</gene>
<organism evidence="5 6">
    <name type="scientific">Aeromicrobium yanjiei</name>
    <dbReference type="NCBI Taxonomy" id="2662028"/>
    <lineage>
        <taxon>Bacteria</taxon>
        <taxon>Bacillati</taxon>
        <taxon>Actinomycetota</taxon>
        <taxon>Actinomycetes</taxon>
        <taxon>Propionibacteriales</taxon>
        <taxon>Nocardioidaceae</taxon>
        <taxon>Aeromicrobium</taxon>
    </lineage>
</organism>
<dbReference type="InterPro" id="IPR002502">
    <property type="entry name" value="Amidase_domain"/>
</dbReference>
<dbReference type="Gene3D" id="3.40.80.10">
    <property type="entry name" value="Peptidoglycan recognition protein-like"/>
    <property type="match status" value="1"/>
</dbReference>
<dbReference type="SUPFAM" id="SSF55846">
    <property type="entry name" value="N-acetylmuramoyl-L-alanine amidase-like"/>
    <property type="match status" value="1"/>
</dbReference>
<name>A0A5Q2MJL4_9ACTN</name>
<dbReference type="InterPro" id="IPR036505">
    <property type="entry name" value="Amidase/PGRP_sf"/>
</dbReference>
<evidence type="ECO:0000259" key="3">
    <source>
        <dbReference type="SMART" id="SM00644"/>
    </source>
</evidence>
<dbReference type="InterPro" id="IPR015510">
    <property type="entry name" value="PGRP"/>
</dbReference>
<dbReference type="EMBL" id="CP045737">
    <property type="protein sequence ID" value="QGG40495.1"/>
    <property type="molecule type" value="Genomic_DNA"/>
</dbReference>
<dbReference type="GO" id="GO:0008745">
    <property type="term" value="F:N-acetylmuramoyl-L-alanine amidase activity"/>
    <property type="evidence" value="ECO:0007669"/>
    <property type="project" value="InterPro"/>
</dbReference>
<dbReference type="PANTHER" id="PTHR11022">
    <property type="entry name" value="PEPTIDOGLYCAN RECOGNITION PROTEIN"/>
    <property type="match status" value="1"/>
</dbReference>
<keyword evidence="6" id="KW-1185">Reference proteome</keyword>
<dbReference type="SMART" id="SM00644">
    <property type="entry name" value="Ami_2"/>
    <property type="match status" value="1"/>
</dbReference>
<dbReference type="GO" id="GO:0008270">
    <property type="term" value="F:zinc ion binding"/>
    <property type="evidence" value="ECO:0007669"/>
    <property type="project" value="InterPro"/>
</dbReference>
<dbReference type="RefSeq" id="WP_153651766.1">
    <property type="nucleotide sequence ID" value="NZ_CP045737.1"/>
</dbReference>
<comment type="similarity">
    <text evidence="1">Belongs to the N-acetylmuramoyl-L-alanine amidase 2 family.</text>
</comment>
<proteinExistence type="inferred from homology"/>
<evidence type="ECO:0000256" key="1">
    <source>
        <dbReference type="ARBA" id="ARBA00007553"/>
    </source>
</evidence>
<feature type="signal peptide" evidence="2">
    <location>
        <begin position="1"/>
        <end position="23"/>
    </location>
</feature>
<feature type="chain" id="PRO_5024316161" description="Peptidoglycan recognition protein family domain-containing protein" evidence="2">
    <location>
        <begin position="24"/>
        <end position="542"/>
    </location>
</feature>
<dbReference type="AlphaFoldDB" id="A0A5Q2MJL4"/>
<accession>A0A5Q2MJL4</accession>
<reference evidence="5 6" key="1">
    <citation type="submission" date="2019-11" db="EMBL/GenBank/DDBJ databases">
        <authorList>
            <person name="Li J."/>
        </authorList>
    </citation>
    <scope>NUCLEOTIDE SEQUENCE [LARGE SCALE GENOMIC DNA]</scope>
    <source>
        <strain evidence="5 6">MF47</strain>
    </source>
</reference>
<evidence type="ECO:0008006" key="7">
    <source>
        <dbReference type="Google" id="ProtNLM"/>
    </source>
</evidence>
<evidence type="ECO:0000313" key="6">
    <source>
        <dbReference type="Proteomes" id="UP000392064"/>
    </source>
</evidence>
<sequence length="542" mass="57926">MRLITGTIAGLVLAGSTTYVAHADELPTGEPRADEVQLTSPVDVGIAAVPAAPEQTAPDVVAELEPRRTDDFNLVGVTWQRGFDDTGLSVKVRLRAEGDWGSWKELHVDDADGEGGRAGTEPLWAGDADGVAVEVTSPTGERPAGLAVSTIDPGTTTAEASTASTALYDGSSRMLTQAADNSPTYTAKPSIVTRSKWGARKSSGCDSPRTGNETRGAVVHHTAGSNKYSKSQSAAIVRAVQAYHMKGRDWCDIGYNFLVDKYGQVFEGRSGGVDKPVRAAHAGDKAVNTYTMGVSMMGTFSSSRPTKATQAAMVRLIGWRLGTTFHPATGTYRVGSFRLQRIAGHRNVVGTSCPGQAAYSWLGASGGLRDRVAAYISDYSSPIKSRVRMLTQSVTGPVKVGEYPFSTGSGGRKARLGKVDIYSSRAGTYSVGDRFRREYAAMGDQSGALGAPTSSPRSTSRSSVRLQRFTNGTIYQVKRSSKRGYALWGSVETKYHRIGREKSVLGAPTRRMTRISGNRYRAWFAYGTITRQANGSVTVTRS</sequence>